<dbReference type="AlphaFoldDB" id="A0A3M7QF36"/>
<sequence length="60" mass="7208">MKGLSVIYVLSNGKNFKKRERERKRKKVYNWIVLLTKDFDELSLISIRKKKETTYGKKNS</sequence>
<dbReference type="EMBL" id="REGN01006372">
    <property type="protein sequence ID" value="RNA09794.1"/>
    <property type="molecule type" value="Genomic_DNA"/>
</dbReference>
<dbReference type="Proteomes" id="UP000276133">
    <property type="component" value="Unassembled WGS sequence"/>
</dbReference>
<accession>A0A3M7QF36</accession>
<proteinExistence type="predicted"/>
<gene>
    <name evidence="1" type="ORF">BpHYR1_011479</name>
</gene>
<comment type="caution">
    <text evidence="1">The sequence shown here is derived from an EMBL/GenBank/DDBJ whole genome shotgun (WGS) entry which is preliminary data.</text>
</comment>
<evidence type="ECO:0000313" key="1">
    <source>
        <dbReference type="EMBL" id="RNA09794.1"/>
    </source>
</evidence>
<evidence type="ECO:0000313" key="2">
    <source>
        <dbReference type="Proteomes" id="UP000276133"/>
    </source>
</evidence>
<reference evidence="1 2" key="1">
    <citation type="journal article" date="2018" name="Sci. Rep.">
        <title>Genomic signatures of local adaptation to the degree of environmental predictability in rotifers.</title>
        <authorList>
            <person name="Franch-Gras L."/>
            <person name="Hahn C."/>
            <person name="Garcia-Roger E.M."/>
            <person name="Carmona M.J."/>
            <person name="Serra M."/>
            <person name="Gomez A."/>
        </authorList>
    </citation>
    <scope>NUCLEOTIDE SEQUENCE [LARGE SCALE GENOMIC DNA]</scope>
    <source>
        <strain evidence="1">HYR1</strain>
    </source>
</reference>
<organism evidence="1 2">
    <name type="scientific">Brachionus plicatilis</name>
    <name type="common">Marine rotifer</name>
    <name type="synonym">Brachionus muelleri</name>
    <dbReference type="NCBI Taxonomy" id="10195"/>
    <lineage>
        <taxon>Eukaryota</taxon>
        <taxon>Metazoa</taxon>
        <taxon>Spiralia</taxon>
        <taxon>Gnathifera</taxon>
        <taxon>Rotifera</taxon>
        <taxon>Eurotatoria</taxon>
        <taxon>Monogononta</taxon>
        <taxon>Pseudotrocha</taxon>
        <taxon>Ploima</taxon>
        <taxon>Brachionidae</taxon>
        <taxon>Brachionus</taxon>
    </lineage>
</organism>
<protein>
    <submittedName>
        <fullName evidence="1">Uncharacterized protein</fullName>
    </submittedName>
</protein>
<name>A0A3M7QF36_BRAPC</name>
<keyword evidence="2" id="KW-1185">Reference proteome</keyword>